<proteinExistence type="predicted"/>
<organism evidence="2 3">
    <name type="scientific">Rhodococcus rhodnii LMG 5362</name>
    <dbReference type="NCBI Taxonomy" id="1273125"/>
    <lineage>
        <taxon>Bacteria</taxon>
        <taxon>Bacillati</taxon>
        <taxon>Actinomycetota</taxon>
        <taxon>Actinomycetes</taxon>
        <taxon>Mycobacteriales</taxon>
        <taxon>Nocardiaceae</taxon>
        <taxon>Rhodococcus</taxon>
    </lineage>
</organism>
<evidence type="ECO:0000313" key="3">
    <source>
        <dbReference type="Proteomes" id="UP000013525"/>
    </source>
</evidence>
<dbReference type="Proteomes" id="UP000013525">
    <property type="component" value="Unassembled WGS sequence"/>
</dbReference>
<dbReference type="RefSeq" id="WP_010836898.1">
    <property type="nucleotide sequence ID" value="NZ_APMY01000024.1"/>
</dbReference>
<keyword evidence="3" id="KW-1185">Reference proteome</keyword>
<name>R7WUN7_9NOCA</name>
<dbReference type="PATRIC" id="fig|1273125.3.peg.799"/>
<dbReference type="AlphaFoldDB" id="R7WUN7"/>
<protein>
    <submittedName>
        <fullName evidence="2">Uncharacterized protein</fullName>
    </submittedName>
</protein>
<sequence length="65" mass="7196">MNHARHRAARRAGRDSRSPERAGPATRRIPLLDRASRAMEYDVHLGAQALSSAGSVLAALVFWWT</sequence>
<feature type="region of interest" description="Disordered" evidence="1">
    <location>
        <begin position="1"/>
        <end position="28"/>
    </location>
</feature>
<dbReference type="EMBL" id="APMY01000024">
    <property type="protein sequence ID" value="EOM77839.1"/>
    <property type="molecule type" value="Genomic_DNA"/>
</dbReference>
<feature type="compositionally biased region" description="Basic residues" evidence="1">
    <location>
        <begin position="1"/>
        <end position="11"/>
    </location>
</feature>
<accession>R7WUN7</accession>
<reference evidence="2 3" key="1">
    <citation type="journal article" date="2013" name="Genome Announc.">
        <title>Draft Genome Sequence of Rhodococcus rhodnii Strain LMG5362, a Symbiont of Rhodnius prolixus (Hemiptera, Reduviidae, Triatominae), the Principle Vector of Trypanosoma cruzi.</title>
        <authorList>
            <person name="Pachebat J.A."/>
            <person name="van Keulen G."/>
            <person name="Whitten M.M."/>
            <person name="Girdwood S."/>
            <person name="Del Sol R."/>
            <person name="Dyson P.J."/>
            <person name="Facey P.D."/>
        </authorList>
    </citation>
    <scope>NUCLEOTIDE SEQUENCE [LARGE SCALE GENOMIC DNA]</scope>
    <source>
        <strain evidence="2 3">LMG 5362</strain>
    </source>
</reference>
<comment type="caution">
    <text evidence="2">The sequence shown here is derived from an EMBL/GenBank/DDBJ whole genome shotgun (WGS) entry which is preliminary data.</text>
</comment>
<gene>
    <name evidence="2" type="ORF">Rrhod_0825</name>
</gene>
<evidence type="ECO:0000256" key="1">
    <source>
        <dbReference type="SAM" id="MobiDB-lite"/>
    </source>
</evidence>
<evidence type="ECO:0000313" key="2">
    <source>
        <dbReference type="EMBL" id="EOM77839.1"/>
    </source>
</evidence>